<evidence type="ECO:0000313" key="3">
    <source>
        <dbReference type="Proteomes" id="UP000657385"/>
    </source>
</evidence>
<evidence type="ECO:0000259" key="1">
    <source>
        <dbReference type="Pfam" id="PF12728"/>
    </source>
</evidence>
<dbReference type="GO" id="GO:0003677">
    <property type="term" value="F:DNA binding"/>
    <property type="evidence" value="ECO:0007669"/>
    <property type="project" value="InterPro"/>
</dbReference>
<dbReference type="Proteomes" id="UP000657385">
    <property type="component" value="Unassembled WGS sequence"/>
</dbReference>
<accession>A0A931B398</accession>
<proteinExistence type="predicted"/>
<comment type="caution">
    <text evidence="2">The sequence shown here is derived from an EMBL/GenBank/DDBJ whole genome shotgun (WGS) entry which is preliminary data.</text>
</comment>
<keyword evidence="3" id="KW-1185">Reference proteome</keyword>
<dbReference type="EMBL" id="JADPRT010000003">
    <property type="protein sequence ID" value="MBF9068176.1"/>
    <property type="molecule type" value="Genomic_DNA"/>
</dbReference>
<evidence type="ECO:0000313" key="2">
    <source>
        <dbReference type="EMBL" id="MBF9068176.1"/>
    </source>
</evidence>
<organism evidence="2 3">
    <name type="scientific">Streptacidiphilus fuscans</name>
    <dbReference type="NCBI Taxonomy" id="2789292"/>
    <lineage>
        <taxon>Bacteria</taxon>
        <taxon>Bacillati</taxon>
        <taxon>Actinomycetota</taxon>
        <taxon>Actinomycetes</taxon>
        <taxon>Kitasatosporales</taxon>
        <taxon>Streptomycetaceae</taxon>
        <taxon>Streptacidiphilus</taxon>
    </lineage>
</organism>
<dbReference type="RefSeq" id="WP_196193334.1">
    <property type="nucleotide sequence ID" value="NZ_JADPRT010000003.1"/>
</dbReference>
<feature type="domain" description="Helix-turn-helix" evidence="1">
    <location>
        <begin position="9"/>
        <end position="56"/>
    </location>
</feature>
<protein>
    <submittedName>
        <fullName evidence="2">Helix-turn-helix domain-containing protein</fullName>
    </submittedName>
</protein>
<sequence length="62" mass="6955">MTTATPEALTVPEVMAALKVGRSTVYDLIRTRQLASFTIGRCRRIATDSLAAYMRHRITEEN</sequence>
<gene>
    <name evidence="2" type="ORF">I2501_09010</name>
</gene>
<dbReference type="InterPro" id="IPR041657">
    <property type="entry name" value="HTH_17"/>
</dbReference>
<dbReference type="Pfam" id="PF12728">
    <property type="entry name" value="HTH_17"/>
    <property type="match status" value="1"/>
</dbReference>
<dbReference type="AlphaFoldDB" id="A0A931B398"/>
<dbReference type="InterPro" id="IPR010093">
    <property type="entry name" value="SinI_DNA-bd"/>
</dbReference>
<reference evidence="2" key="1">
    <citation type="submission" date="2020-11" db="EMBL/GenBank/DDBJ databases">
        <title>Isolation and identification of active actinomycetes.</title>
        <authorList>
            <person name="Yu B."/>
        </authorList>
    </citation>
    <scope>NUCLEOTIDE SEQUENCE</scope>
    <source>
        <strain evidence="2">NEAU-YB345</strain>
    </source>
</reference>
<name>A0A931B398_9ACTN</name>
<dbReference type="NCBIfam" id="TIGR01764">
    <property type="entry name" value="excise"/>
    <property type="match status" value="1"/>
</dbReference>